<dbReference type="PANTHER" id="PTHR23037:SF28">
    <property type="entry name" value="ERYTHROPOIETIN RECEPTOR"/>
    <property type="match status" value="1"/>
</dbReference>
<dbReference type="CTD" id="2057"/>
<dbReference type="KEGG" id="pvt:110078014"/>
<dbReference type="PROSITE" id="PS50853">
    <property type="entry name" value="FN3"/>
    <property type="match status" value="1"/>
</dbReference>
<feature type="disulfide bond" evidence="12">
    <location>
        <begin position="92"/>
        <end position="108"/>
    </location>
</feature>
<evidence type="ECO:0000256" key="3">
    <source>
        <dbReference type="ARBA" id="ARBA00018355"/>
    </source>
</evidence>
<dbReference type="PIRSF" id="PIRSF001959">
    <property type="entry name" value="EPO_receptor"/>
    <property type="match status" value="1"/>
</dbReference>
<comment type="subcellular location">
    <subcellularLocation>
        <location evidence="1">Cell membrane</location>
        <topology evidence="1">Single-pass type I membrane protein</topology>
    </subcellularLocation>
</comment>
<dbReference type="InterPro" id="IPR013783">
    <property type="entry name" value="Ig-like_fold"/>
</dbReference>
<dbReference type="SMART" id="SM00060">
    <property type="entry name" value="FN3"/>
    <property type="match status" value="1"/>
</dbReference>
<keyword evidence="7 13" id="KW-1133">Transmembrane helix</keyword>
<dbReference type="GO" id="GO:0009897">
    <property type="term" value="C:external side of plasma membrane"/>
    <property type="evidence" value="ECO:0007669"/>
    <property type="project" value="TreeGrafter"/>
</dbReference>
<evidence type="ECO:0000259" key="15">
    <source>
        <dbReference type="PROSITE" id="PS50853"/>
    </source>
</evidence>
<feature type="signal peptide" evidence="14">
    <location>
        <begin position="1"/>
        <end position="22"/>
    </location>
</feature>
<reference evidence="16" key="1">
    <citation type="submission" date="2025-05" db="UniProtKB">
        <authorList>
            <consortium name="RefSeq"/>
        </authorList>
    </citation>
    <scope>NUCLEOTIDE SEQUENCE [LARGE SCALE GENOMIC DNA]</scope>
</reference>
<evidence type="ECO:0000256" key="8">
    <source>
        <dbReference type="ARBA" id="ARBA00023136"/>
    </source>
</evidence>
<evidence type="ECO:0000256" key="6">
    <source>
        <dbReference type="ARBA" id="ARBA00022729"/>
    </source>
</evidence>
<dbReference type="Pfam" id="PF00041">
    <property type="entry name" value="fn3"/>
    <property type="match status" value="1"/>
</dbReference>
<dbReference type="GO" id="GO:0004896">
    <property type="term" value="F:cytokine receptor activity"/>
    <property type="evidence" value="ECO:0007669"/>
    <property type="project" value="TreeGrafter"/>
</dbReference>
<evidence type="ECO:0000256" key="11">
    <source>
        <dbReference type="ARBA" id="ARBA00023180"/>
    </source>
</evidence>
<dbReference type="InterPro" id="IPR009167">
    <property type="entry name" value="Erythropoietin_rcpt"/>
</dbReference>
<feature type="chain" id="PRO_5045941457" description="Erythropoietin receptor" evidence="14">
    <location>
        <begin position="23"/>
        <end position="493"/>
    </location>
</feature>
<evidence type="ECO:0000256" key="12">
    <source>
        <dbReference type="PIRSR" id="PIRSR001959-2"/>
    </source>
</evidence>
<sequence length="493" mass="55401">MEPGGRWVTALLALMLWPLGSTQGSAGNLGAHFNSKVTFLLAKEPLDPKCFTQQLEDLTCFWETSEPATEQNSPATYTFAYKFQEDTSRKTCNLTVTHTTLNKTCYICFFPRQDVSAFSPMEINIFDARLPNNTLHSRDIYVEKLIFLDPPSNLSLQPLESARQVNLSWLPPPVAHMGNNLRYEVAISPKGYKTRQVESITGQTYYLMYLKSGTHYTFSVRVKASGASYDGYWSAWSETTSVEIPNDLDPLILTLSVILVLIVLLLAFITLMSNRRFLKKKMWPVIPTPEHEFKDLFTIYKGNFQLWMGHQNIYLWWSHNPLYLEEQPFMVEILSDCDGRKVDDPLPPPLPPKTHNTMELFATPEVSQDDYLVLDEDLVPGCSGGDGSLLLPDNDSSEGTDVALARTALRSPEPSQTSSSFEYIVFDPSSEGLSPQSHHQKELQLRSSYQLVSDSGISADYSLMDSSPGQMSLYTNLCDGGPQPFLPSYIVCS</sequence>
<dbReference type="GeneID" id="110078014"/>
<dbReference type="CDD" id="cd00063">
    <property type="entry name" value="FN3"/>
    <property type="match status" value="1"/>
</dbReference>
<evidence type="ECO:0000256" key="10">
    <source>
        <dbReference type="ARBA" id="ARBA00023170"/>
    </source>
</evidence>
<protein>
    <recommendedName>
        <fullName evidence="3">Erythropoietin receptor</fullName>
    </recommendedName>
</protein>
<feature type="disulfide bond" evidence="12">
    <location>
        <begin position="50"/>
        <end position="60"/>
    </location>
</feature>
<dbReference type="Proteomes" id="UP001652642">
    <property type="component" value="Chromosome 2"/>
</dbReference>
<keyword evidence="11" id="KW-0325">Glycoprotein</keyword>
<keyword evidence="8 13" id="KW-0472">Membrane</keyword>
<evidence type="ECO:0000256" key="5">
    <source>
        <dbReference type="ARBA" id="ARBA00022692"/>
    </source>
</evidence>
<comment type="similarity">
    <text evidence="2">Belongs to the type I cytokine receptor family. Type 1 subfamily.</text>
</comment>
<keyword evidence="6 14" id="KW-0732">Signal</keyword>
<dbReference type="InParanoid" id="A0A6J0TGC0"/>
<dbReference type="InterPro" id="IPR003961">
    <property type="entry name" value="FN3_dom"/>
</dbReference>
<dbReference type="SUPFAM" id="SSF49265">
    <property type="entry name" value="Fibronectin type III"/>
    <property type="match status" value="2"/>
</dbReference>
<dbReference type="AlphaFoldDB" id="A0A6J0TGC0"/>
<dbReference type="OrthoDB" id="9890439at2759"/>
<feature type="transmembrane region" description="Helical" evidence="13">
    <location>
        <begin position="251"/>
        <end position="272"/>
    </location>
</feature>
<dbReference type="InterPro" id="IPR036116">
    <property type="entry name" value="FN3_sf"/>
</dbReference>
<reference evidence="17" key="2">
    <citation type="submission" date="2025-08" db="UniProtKB">
        <authorList>
            <consortium name="RefSeq"/>
        </authorList>
    </citation>
    <scope>IDENTIFICATION</scope>
</reference>
<keyword evidence="9 12" id="KW-1015">Disulfide bond</keyword>
<accession>A0A6J0TGC0</accession>
<evidence type="ECO:0000256" key="7">
    <source>
        <dbReference type="ARBA" id="ARBA00022989"/>
    </source>
</evidence>
<dbReference type="PANTHER" id="PTHR23037">
    <property type="entry name" value="CYTOKINE RECEPTOR"/>
    <property type="match status" value="1"/>
</dbReference>
<keyword evidence="10 17" id="KW-0675">Receptor</keyword>
<evidence type="ECO:0000313" key="16">
    <source>
        <dbReference type="Proteomes" id="UP001652642"/>
    </source>
</evidence>
<evidence type="ECO:0000256" key="9">
    <source>
        <dbReference type="ARBA" id="ARBA00023157"/>
    </source>
</evidence>
<organism evidence="16 17">
    <name type="scientific">Pogona vitticeps</name>
    <name type="common">central bearded dragon</name>
    <dbReference type="NCBI Taxonomy" id="103695"/>
    <lineage>
        <taxon>Eukaryota</taxon>
        <taxon>Metazoa</taxon>
        <taxon>Chordata</taxon>
        <taxon>Craniata</taxon>
        <taxon>Vertebrata</taxon>
        <taxon>Euteleostomi</taxon>
        <taxon>Lepidosauria</taxon>
        <taxon>Squamata</taxon>
        <taxon>Bifurcata</taxon>
        <taxon>Unidentata</taxon>
        <taxon>Episquamata</taxon>
        <taxon>Toxicofera</taxon>
        <taxon>Iguania</taxon>
        <taxon>Acrodonta</taxon>
        <taxon>Agamidae</taxon>
        <taxon>Amphibolurinae</taxon>
        <taxon>Pogona</taxon>
    </lineage>
</organism>
<evidence type="ECO:0000256" key="2">
    <source>
        <dbReference type="ARBA" id="ARBA00007885"/>
    </source>
</evidence>
<feature type="domain" description="Fibronectin type-III" evidence="15">
    <location>
        <begin position="150"/>
        <end position="247"/>
    </location>
</feature>
<dbReference type="RefSeq" id="XP_020647357.2">
    <property type="nucleotide sequence ID" value="XM_020791698.2"/>
</dbReference>
<name>A0A6J0TGC0_9SAUR</name>
<evidence type="ECO:0000256" key="14">
    <source>
        <dbReference type="SAM" id="SignalP"/>
    </source>
</evidence>
<evidence type="ECO:0000256" key="1">
    <source>
        <dbReference type="ARBA" id="ARBA00004251"/>
    </source>
</evidence>
<gene>
    <name evidence="17" type="primary">EPOR</name>
</gene>
<dbReference type="Gene3D" id="2.60.40.10">
    <property type="entry name" value="Immunoglobulins"/>
    <property type="match status" value="2"/>
</dbReference>
<dbReference type="Pfam" id="PF09067">
    <property type="entry name" value="EpoR_lig-bind"/>
    <property type="match status" value="1"/>
</dbReference>
<evidence type="ECO:0000256" key="4">
    <source>
        <dbReference type="ARBA" id="ARBA00022475"/>
    </source>
</evidence>
<keyword evidence="4" id="KW-1003">Cell membrane</keyword>
<proteinExistence type="inferred from homology"/>
<keyword evidence="16" id="KW-1185">Reference proteome</keyword>
<evidence type="ECO:0000256" key="13">
    <source>
        <dbReference type="SAM" id="Phobius"/>
    </source>
</evidence>
<dbReference type="InterPro" id="IPR015152">
    <property type="entry name" value="Growth/epo_recpt_lig-bind"/>
</dbReference>
<keyword evidence="5 13" id="KW-0812">Transmembrane</keyword>
<evidence type="ECO:0000313" key="17">
    <source>
        <dbReference type="RefSeq" id="XP_020647357.2"/>
    </source>
</evidence>